<keyword evidence="7" id="KW-0028">Amino-acid biosynthesis</keyword>
<keyword evidence="8" id="KW-0479">Metal-binding</keyword>
<evidence type="ECO:0000256" key="7">
    <source>
        <dbReference type="ARBA" id="ARBA00022605"/>
    </source>
</evidence>
<dbReference type="Gene3D" id="3.40.630.10">
    <property type="entry name" value="Zn peptidases"/>
    <property type="match status" value="2"/>
</dbReference>
<dbReference type="InterPro" id="IPR036264">
    <property type="entry name" value="Bact_exopeptidase_dim_dom"/>
</dbReference>
<dbReference type="SUPFAM" id="SSF53187">
    <property type="entry name" value="Zn-dependent exopeptidases"/>
    <property type="match status" value="1"/>
</dbReference>
<dbReference type="InterPro" id="IPR050072">
    <property type="entry name" value="Peptidase_M20A"/>
</dbReference>
<dbReference type="PANTHER" id="PTHR43808:SF31">
    <property type="entry name" value="N-ACETYL-L-CITRULLINE DEACETYLASE"/>
    <property type="match status" value="1"/>
</dbReference>
<comment type="cofactor">
    <cofactor evidence="1">
        <name>Zn(2+)</name>
        <dbReference type="ChEBI" id="CHEBI:29105"/>
    </cofactor>
</comment>
<dbReference type="FunFam" id="3.30.70.360:FF:000011">
    <property type="entry name" value="Succinyl-diaminopimelate desuccinylase"/>
    <property type="match status" value="1"/>
</dbReference>
<dbReference type="HAMAP" id="MF_01690">
    <property type="entry name" value="DapE"/>
    <property type="match status" value="1"/>
</dbReference>
<gene>
    <name evidence="17" type="primary">dapE</name>
    <name evidence="17" type="ORF">CARN7_0605</name>
</gene>
<feature type="domain" description="Peptidase M20 dimerisation" evidence="16">
    <location>
        <begin position="175"/>
        <end position="282"/>
    </location>
</feature>
<organism evidence="17">
    <name type="scientific">mine drainage metagenome</name>
    <dbReference type="NCBI Taxonomy" id="410659"/>
    <lineage>
        <taxon>unclassified sequences</taxon>
        <taxon>metagenomes</taxon>
        <taxon>ecological metagenomes</taxon>
    </lineage>
</organism>
<proteinExistence type="inferred from homology"/>
<keyword evidence="10" id="KW-0862">Zinc</keyword>
<keyword evidence="12" id="KW-0457">Lysine biosynthesis</keyword>
<evidence type="ECO:0000256" key="15">
    <source>
        <dbReference type="ARBA" id="ARBA00051301"/>
    </source>
</evidence>
<evidence type="ECO:0000256" key="8">
    <source>
        <dbReference type="ARBA" id="ARBA00022723"/>
    </source>
</evidence>
<dbReference type="Pfam" id="PF07687">
    <property type="entry name" value="M20_dimer"/>
    <property type="match status" value="1"/>
</dbReference>
<evidence type="ECO:0000256" key="2">
    <source>
        <dbReference type="ARBA" id="ARBA00005130"/>
    </source>
</evidence>
<sequence length="376" mass="40177">MSDTLQLTKDLITRRSLTPDDADCQNLIQTRLAPLGFTFETLVSQGVTNLWARRGNTSPLVCFAGHTDVVPTGPLEAWHSDPFIPTERDGLLFGRGAADMKASLAAFVTAIEGFVQAHPEHPGSIALLITSDEEGVASDGTVKVVEWLADQGTHIDCCIVGEPTCVSQLGDTIKNGRRGSLSGRLTVKGIQGHIAYPHLIRNPIHQAAPAIAELASTVWDQGNAHFPPTSWQISNIHGGTGATNVVPGTVVIDFNFRHSTASSQDSLKTRVHAILAQHKLEYSLDWPNPGAPYLTPAGDLVDAISTAIQQVTGIMPTLSTTGGTSDGRFIARIASQVIEFGPVNASIHKIDEHVSIADLKPLSQIYQNTLQGLLKS</sequence>
<dbReference type="InterPro" id="IPR011650">
    <property type="entry name" value="Peptidase_M20_dimer"/>
</dbReference>
<comment type="caution">
    <text evidence="17">The sequence shown here is derived from an EMBL/GenBank/DDBJ whole genome shotgun (WGS) entry which is preliminary data.</text>
</comment>
<dbReference type="InterPro" id="IPR002933">
    <property type="entry name" value="Peptidase_M20"/>
</dbReference>
<name>E6QRI7_9ZZZZ</name>
<evidence type="ECO:0000256" key="9">
    <source>
        <dbReference type="ARBA" id="ARBA00022801"/>
    </source>
</evidence>
<dbReference type="InterPro" id="IPR005941">
    <property type="entry name" value="DapE_proteobac"/>
</dbReference>
<dbReference type="UniPathway" id="UPA00034">
    <property type="reaction ID" value="UER00021"/>
</dbReference>
<evidence type="ECO:0000256" key="12">
    <source>
        <dbReference type="ARBA" id="ARBA00023154"/>
    </source>
</evidence>
<evidence type="ECO:0000256" key="5">
    <source>
        <dbReference type="ARBA" id="ARBA00011921"/>
    </source>
</evidence>
<comment type="subunit">
    <text evidence="4">Homodimer.</text>
</comment>
<evidence type="ECO:0000313" key="17">
    <source>
        <dbReference type="EMBL" id="CBI09859.1"/>
    </source>
</evidence>
<evidence type="ECO:0000256" key="4">
    <source>
        <dbReference type="ARBA" id="ARBA00011738"/>
    </source>
</evidence>
<comment type="catalytic activity">
    <reaction evidence="15">
        <text>N-succinyl-(2S,6S)-2,6-diaminopimelate + H2O = (2S,6S)-2,6-diaminopimelate + succinate</text>
        <dbReference type="Rhea" id="RHEA:22608"/>
        <dbReference type="ChEBI" id="CHEBI:15377"/>
        <dbReference type="ChEBI" id="CHEBI:30031"/>
        <dbReference type="ChEBI" id="CHEBI:57609"/>
        <dbReference type="ChEBI" id="CHEBI:58087"/>
        <dbReference type="EC" id="3.5.1.18"/>
    </reaction>
</comment>
<dbReference type="GO" id="GO:0008777">
    <property type="term" value="F:acetylornithine deacetylase activity"/>
    <property type="evidence" value="ECO:0007669"/>
    <property type="project" value="TreeGrafter"/>
</dbReference>
<evidence type="ECO:0000256" key="11">
    <source>
        <dbReference type="ARBA" id="ARBA00022915"/>
    </source>
</evidence>
<dbReference type="GO" id="GO:0009014">
    <property type="term" value="F:succinyl-diaminopimelate desuccinylase activity"/>
    <property type="evidence" value="ECO:0007669"/>
    <property type="project" value="UniProtKB-EC"/>
</dbReference>
<dbReference type="NCBIfam" id="NF009557">
    <property type="entry name" value="PRK13009.1"/>
    <property type="match status" value="1"/>
</dbReference>
<dbReference type="GO" id="GO:0019877">
    <property type="term" value="P:diaminopimelate biosynthetic process"/>
    <property type="evidence" value="ECO:0007669"/>
    <property type="project" value="UniProtKB-KW"/>
</dbReference>
<dbReference type="NCBIfam" id="TIGR01246">
    <property type="entry name" value="dapE_proteo"/>
    <property type="match status" value="1"/>
</dbReference>
<reference evidence="17" key="1">
    <citation type="submission" date="2009-10" db="EMBL/GenBank/DDBJ databases">
        <title>Diversity of trophic interactions inside an arsenic-rich microbial ecosystem.</title>
        <authorList>
            <person name="Bertin P.N."/>
            <person name="Heinrich-Salmeron A."/>
            <person name="Pelletier E."/>
            <person name="Goulhen-Chollet F."/>
            <person name="Arsene-Ploetze F."/>
            <person name="Gallien S."/>
            <person name="Calteau A."/>
            <person name="Vallenet D."/>
            <person name="Casiot C."/>
            <person name="Chane-Woon-Ming B."/>
            <person name="Giloteaux L."/>
            <person name="Barakat M."/>
            <person name="Bonnefoy V."/>
            <person name="Bruneel O."/>
            <person name="Chandler M."/>
            <person name="Cleiss J."/>
            <person name="Duran R."/>
            <person name="Elbaz-Poulichet F."/>
            <person name="Fonknechten N."/>
            <person name="Lauga B."/>
            <person name="Mornico D."/>
            <person name="Ortet P."/>
            <person name="Schaeffer C."/>
            <person name="Siguier P."/>
            <person name="Alexander Thil Smith A."/>
            <person name="Van Dorsselaer A."/>
            <person name="Weissenbach J."/>
            <person name="Medigue C."/>
            <person name="Le Paslier D."/>
        </authorList>
    </citation>
    <scope>NUCLEOTIDE SEQUENCE</scope>
</reference>
<evidence type="ECO:0000259" key="16">
    <source>
        <dbReference type="Pfam" id="PF07687"/>
    </source>
</evidence>
<dbReference type="SUPFAM" id="SSF55031">
    <property type="entry name" value="Bacterial exopeptidase dimerisation domain"/>
    <property type="match status" value="1"/>
</dbReference>
<dbReference type="Pfam" id="PF01546">
    <property type="entry name" value="Peptidase_M20"/>
    <property type="match status" value="1"/>
</dbReference>
<dbReference type="GO" id="GO:0009089">
    <property type="term" value="P:lysine biosynthetic process via diaminopimelate"/>
    <property type="evidence" value="ECO:0007669"/>
    <property type="project" value="UniProtKB-UniPathway"/>
</dbReference>
<dbReference type="AlphaFoldDB" id="E6QRI7"/>
<evidence type="ECO:0000256" key="10">
    <source>
        <dbReference type="ARBA" id="ARBA00022833"/>
    </source>
</evidence>
<evidence type="ECO:0000256" key="3">
    <source>
        <dbReference type="ARBA" id="ARBA00006746"/>
    </source>
</evidence>
<protein>
    <recommendedName>
        <fullName evidence="6">Succinyl-diaminopimelate desuccinylase</fullName>
        <ecNumber evidence="5">3.5.1.18</ecNumber>
    </recommendedName>
    <alternativeName>
        <fullName evidence="14">N-succinyl-LL-2,6-diaminoheptanedioate amidohydrolase</fullName>
    </alternativeName>
</protein>
<comment type="pathway">
    <text evidence="2">Amino-acid biosynthesis; L-lysine biosynthesis via DAP pathway; LL-2,6-diaminopimelate from (S)-tetrahydrodipicolinate (succinylase route): step 3/3.</text>
</comment>
<keyword evidence="13" id="KW-0170">Cobalt</keyword>
<dbReference type="GO" id="GO:0006526">
    <property type="term" value="P:L-arginine biosynthetic process"/>
    <property type="evidence" value="ECO:0007669"/>
    <property type="project" value="TreeGrafter"/>
</dbReference>
<dbReference type="PANTHER" id="PTHR43808">
    <property type="entry name" value="ACETYLORNITHINE DEACETYLASE"/>
    <property type="match status" value="1"/>
</dbReference>
<keyword evidence="9 17" id="KW-0378">Hydrolase</keyword>
<evidence type="ECO:0000256" key="6">
    <source>
        <dbReference type="ARBA" id="ARBA00022391"/>
    </source>
</evidence>
<evidence type="ECO:0000256" key="1">
    <source>
        <dbReference type="ARBA" id="ARBA00001947"/>
    </source>
</evidence>
<evidence type="ECO:0000256" key="14">
    <source>
        <dbReference type="ARBA" id="ARBA00031891"/>
    </source>
</evidence>
<evidence type="ECO:0000256" key="13">
    <source>
        <dbReference type="ARBA" id="ARBA00023285"/>
    </source>
</evidence>
<keyword evidence="11" id="KW-0220">Diaminopimelate biosynthesis</keyword>
<dbReference type="GO" id="GO:0046872">
    <property type="term" value="F:metal ion binding"/>
    <property type="evidence" value="ECO:0007669"/>
    <property type="project" value="UniProtKB-KW"/>
</dbReference>
<comment type="similarity">
    <text evidence="3">Belongs to the peptidase M20A family. DapE subfamily.</text>
</comment>
<dbReference type="CDD" id="cd03891">
    <property type="entry name" value="M20_DapE_proteobac"/>
    <property type="match status" value="1"/>
</dbReference>
<dbReference type="FunFam" id="3.40.630.10:FF:000005">
    <property type="entry name" value="Succinyl-diaminopimelate desuccinylase"/>
    <property type="match status" value="1"/>
</dbReference>
<dbReference type="EC" id="3.5.1.18" evidence="5"/>
<accession>E6QRI7</accession>
<dbReference type="EMBL" id="CABR01000055">
    <property type="protein sequence ID" value="CBI09859.1"/>
    <property type="molecule type" value="Genomic_DNA"/>
</dbReference>